<dbReference type="GO" id="GO:0003729">
    <property type="term" value="F:mRNA binding"/>
    <property type="evidence" value="ECO:0007669"/>
    <property type="project" value="TreeGrafter"/>
</dbReference>
<gene>
    <name evidence="2" type="ORF">HaLaN_05633</name>
</gene>
<dbReference type="PANTHER" id="PTHR21597:SF0">
    <property type="entry name" value="THO COMPLEX SUBUNIT 2"/>
    <property type="match status" value="1"/>
</dbReference>
<accession>A0A699YV42</accession>
<dbReference type="AlphaFoldDB" id="A0A699YV42"/>
<dbReference type="GO" id="GO:0006406">
    <property type="term" value="P:mRNA export from nucleus"/>
    <property type="evidence" value="ECO:0007669"/>
    <property type="project" value="InterPro"/>
</dbReference>
<dbReference type="GO" id="GO:0000445">
    <property type="term" value="C:THO complex part of transcription export complex"/>
    <property type="evidence" value="ECO:0007669"/>
    <property type="project" value="TreeGrafter"/>
</dbReference>
<dbReference type="Pfam" id="PF11262">
    <property type="entry name" value="Tho2"/>
    <property type="match status" value="1"/>
</dbReference>
<evidence type="ECO:0000259" key="1">
    <source>
        <dbReference type="Pfam" id="PF11262"/>
    </source>
</evidence>
<evidence type="ECO:0000313" key="2">
    <source>
        <dbReference type="EMBL" id="GFH10339.1"/>
    </source>
</evidence>
<dbReference type="InterPro" id="IPR021418">
    <property type="entry name" value="THO_THOC2_C"/>
</dbReference>
<feature type="non-terminal residue" evidence="2">
    <location>
        <position position="108"/>
    </location>
</feature>
<sequence>DAAYTARFTALLHAHNVPYFSTVWYYNELLKNLVPALRCITDREAVNTGIFLYETFKLLNHWRSSEAVYDRECKQFMGFGLSLTELDERRTTYDQYSRLLHKWHTNAT</sequence>
<dbReference type="Proteomes" id="UP000485058">
    <property type="component" value="Unassembled WGS sequence"/>
</dbReference>
<dbReference type="GO" id="GO:0006397">
    <property type="term" value="P:mRNA processing"/>
    <property type="evidence" value="ECO:0007669"/>
    <property type="project" value="InterPro"/>
</dbReference>
<protein>
    <recommendedName>
        <fullName evidence="1">THO complex subunitTHOC2 C-terminal domain-containing protein</fullName>
    </recommendedName>
</protein>
<dbReference type="InterPro" id="IPR040007">
    <property type="entry name" value="Tho2"/>
</dbReference>
<organism evidence="2 3">
    <name type="scientific">Haematococcus lacustris</name>
    <name type="common">Green alga</name>
    <name type="synonym">Haematococcus pluvialis</name>
    <dbReference type="NCBI Taxonomy" id="44745"/>
    <lineage>
        <taxon>Eukaryota</taxon>
        <taxon>Viridiplantae</taxon>
        <taxon>Chlorophyta</taxon>
        <taxon>core chlorophytes</taxon>
        <taxon>Chlorophyceae</taxon>
        <taxon>CS clade</taxon>
        <taxon>Chlamydomonadales</taxon>
        <taxon>Haematococcaceae</taxon>
        <taxon>Haematococcus</taxon>
    </lineage>
</organism>
<keyword evidence="3" id="KW-1185">Reference proteome</keyword>
<reference evidence="2 3" key="1">
    <citation type="submission" date="2020-02" db="EMBL/GenBank/DDBJ databases">
        <title>Draft genome sequence of Haematococcus lacustris strain NIES-144.</title>
        <authorList>
            <person name="Morimoto D."/>
            <person name="Nakagawa S."/>
            <person name="Yoshida T."/>
            <person name="Sawayama S."/>
        </authorList>
    </citation>
    <scope>NUCLEOTIDE SEQUENCE [LARGE SCALE GENOMIC DNA]</scope>
    <source>
        <strain evidence="2 3">NIES-144</strain>
    </source>
</reference>
<proteinExistence type="predicted"/>
<feature type="non-terminal residue" evidence="2">
    <location>
        <position position="1"/>
    </location>
</feature>
<dbReference type="PANTHER" id="PTHR21597">
    <property type="entry name" value="THO2 PROTEIN"/>
    <property type="match status" value="1"/>
</dbReference>
<feature type="domain" description="THO complex subunitTHOC2 C-terminal" evidence="1">
    <location>
        <begin position="1"/>
        <end position="106"/>
    </location>
</feature>
<dbReference type="EMBL" id="BLLF01000308">
    <property type="protein sequence ID" value="GFH10339.1"/>
    <property type="molecule type" value="Genomic_DNA"/>
</dbReference>
<comment type="caution">
    <text evidence="2">The sequence shown here is derived from an EMBL/GenBank/DDBJ whole genome shotgun (WGS) entry which is preliminary data.</text>
</comment>
<evidence type="ECO:0000313" key="3">
    <source>
        <dbReference type="Proteomes" id="UP000485058"/>
    </source>
</evidence>
<name>A0A699YV42_HAELA</name>